<evidence type="ECO:0000313" key="3">
    <source>
        <dbReference type="Proteomes" id="UP001498398"/>
    </source>
</evidence>
<reference evidence="2 3" key="1">
    <citation type="submission" date="2024-01" db="EMBL/GenBank/DDBJ databases">
        <title>A draft genome for the cacao thread blight pathogen Marasmiellus scandens.</title>
        <authorList>
            <person name="Baruah I.K."/>
            <person name="Leung J."/>
            <person name="Bukari Y."/>
            <person name="Amoako-Attah I."/>
            <person name="Meinhardt L.W."/>
            <person name="Bailey B.A."/>
            <person name="Cohen S.P."/>
        </authorList>
    </citation>
    <scope>NUCLEOTIDE SEQUENCE [LARGE SCALE GENOMIC DNA]</scope>
    <source>
        <strain evidence="2 3">GH-19</strain>
    </source>
</reference>
<accession>A0ABR1ISX5</accession>
<dbReference type="Proteomes" id="UP001498398">
    <property type="component" value="Unassembled WGS sequence"/>
</dbReference>
<sequence length="273" mass="30962">MLSYISKLDLRKSPLPATVWQFQNLFFPVLKELHIKYQYLFHPDENRVVADPFPAVQKLCILFNHPQTYFQDLDDALHALYIHSGGPIPPPPTHPRCPKRYHLSFPQLSFVYLAFDYTLGESPAEEYYDAFSWETKRCEDPAVDFGKLRASKCIGNCNHHVTQANASDPHATTSLELVVVDLYGGTGFPLCTHNWLKGLEDKRVVPVWALSTEVLVDEMVGYEECGEEEEDKELPTLPTGPGPRPGGAPCYIGEVMDNKDTEAYWKMALKLTE</sequence>
<gene>
    <name evidence="2" type="ORF">VKT23_017668</name>
</gene>
<evidence type="ECO:0000256" key="1">
    <source>
        <dbReference type="SAM" id="MobiDB-lite"/>
    </source>
</evidence>
<evidence type="ECO:0000313" key="2">
    <source>
        <dbReference type="EMBL" id="KAK7439178.1"/>
    </source>
</evidence>
<protein>
    <submittedName>
        <fullName evidence="2">Uncharacterized protein</fullName>
    </submittedName>
</protein>
<feature type="region of interest" description="Disordered" evidence="1">
    <location>
        <begin position="225"/>
        <end position="244"/>
    </location>
</feature>
<organism evidence="2 3">
    <name type="scientific">Marasmiellus scandens</name>
    <dbReference type="NCBI Taxonomy" id="2682957"/>
    <lineage>
        <taxon>Eukaryota</taxon>
        <taxon>Fungi</taxon>
        <taxon>Dikarya</taxon>
        <taxon>Basidiomycota</taxon>
        <taxon>Agaricomycotina</taxon>
        <taxon>Agaricomycetes</taxon>
        <taxon>Agaricomycetidae</taxon>
        <taxon>Agaricales</taxon>
        <taxon>Marasmiineae</taxon>
        <taxon>Omphalotaceae</taxon>
        <taxon>Marasmiellus</taxon>
    </lineage>
</organism>
<proteinExistence type="predicted"/>
<dbReference type="EMBL" id="JBANRG010000074">
    <property type="protein sequence ID" value="KAK7439178.1"/>
    <property type="molecule type" value="Genomic_DNA"/>
</dbReference>
<name>A0ABR1ISX5_9AGAR</name>
<comment type="caution">
    <text evidence="2">The sequence shown here is derived from an EMBL/GenBank/DDBJ whole genome shotgun (WGS) entry which is preliminary data.</text>
</comment>
<keyword evidence="3" id="KW-1185">Reference proteome</keyword>